<organism evidence="1 2">
    <name type="scientific">Phytophthora citrophthora</name>
    <dbReference type="NCBI Taxonomy" id="4793"/>
    <lineage>
        <taxon>Eukaryota</taxon>
        <taxon>Sar</taxon>
        <taxon>Stramenopiles</taxon>
        <taxon>Oomycota</taxon>
        <taxon>Peronosporomycetes</taxon>
        <taxon>Peronosporales</taxon>
        <taxon>Peronosporaceae</taxon>
        <taxon>Phytophthora</taxon>
    </lineage>
</organism>
<keyword evidence="2" id="KW-1185">Reference proteome</keyword>
<proteinExistence type="predicted"/>
<gene>
    <name evidence="1" type="ORF">P3T76_006227</name>
</gene>
<protein>
    <submittedName>
        <fullName evidence="1">Uncharacterized protein</fullName>
    </submittedName>
</protein>
<reference evidence="1" key="1">
    <citation type="submission" date="2023-08" db="EMBL/GenBank/DDBJ databases">
        <title>Reference Genome Resource for the Citrus Pathogen Phytophthora citrophthora.</title>
        <authorList>
            <person name="Moller H."/>
            <person name="Coetzee B."/>
            <person name="Rose L.J."/>
            <person name="Van Niekerk J.M."/>
        </authorList>
    </citation>
    <scope>NUCLEOTIDE SEQUENCE</scope>
    <source>
        <strain evidence="1">STE-U-9442</strain>
    </source>
</reference>
<evidence type="ECO:0000313" key="2">
    <source>
        <dbReference type="Proteomes" id="UP001259832"/>
    </source>
</evidence>
<name>A0AAD9LMK4_9STRA</name>
<dbReference type="EMBL" id="JASMQC010000009">
    <property type="protein sequence ID" value="KAK1942728.1"/>
    <property type="molecule type" value="Genomic_DNA"/>
</dbReference>
<sequence length="94" mass="10721">MARTDVIHCKLLTLNKVENEGSNMKQCVAEMEKWIADPSETDYWIPATSLCDTVDAVAKWMFPDQAERFCFLQLTMASTHKRNEMYAGSLCSHS</sequence>
<dbReference type="Proteomes" id="UP001259832">
    <property type="component" value="Unassembled WGS sequence"/>
</dbReference>
<accession>A0AAD9LMK4</accession>
<evidence type="ECO:0000313" key="1">
    <source>
        <dbReference type="EMBL" id="KAK1942728.1"/>
    </source>
</evidence>
<dbReference type="AlphaFoldDB" id="A0AAD9LMK4"/>
<comment type="caution">
    <text evidence="1">The sequence shown here is derived from an EMBL/GenBank/DDBJ whole genome shotgun (WGS) entry which is preliminary data.</text>
</comment>